<keyword evidence="3 6" id="KW-0812">Transmembrane</keyword>
<evidence type="ECO:0000259" key="7">
    <source>
        <dbReference type="Pfam" id="PF04138"/>
    </source>
</evidence>
<evidence type="ECO:0000256" key="5">
    <source>
        <dbReference type="ARBA" id="ARBA00023136"/>
    </source>
</evidence>
<accession>A0A1X9LQI2</accession>
<evidence type="ECO:0000256" key="3">
    <source>
        <dbReference type="ARBA" id="ARBA00022692"/>
    </source>
</evidence>
<sequence>MEFIRFGLVGGVGFIVDVGVFNLLRVTVLDPSHVHGGPVYAKLISTALAIAINWLGNRFWTFRDRRRTDVLRESVEFVIVSVAGMGIPLLCLWVSHYVMGMTSLWADNISSNVIGLGLGLGAIFRFVLYRVWVFGEARVRPPAAVDTAGKTTSLS</sequence>
<dbReference type="PANTHER" id="PTHR38459">
    <property type="entry name" value="PROPHAGE BACTOPRENOL-LINKED GLUCOSE TRANSLOCASE HOMOLOG"/>
    <property type="match status" value="1"/>
</dbReference>
<dbReference type="InterPro" id="IPR051401">
    <property type="entry name" value="GtrA_CellWall_Glycosyl"/>
</dbReference>
<proteinExistence type="inferred from homology"/>
<protein>
    <submittedName>
        <fullName evidence="8">GtrA family protein</fullName>
    </submittedName>
</protein>
<evidence type="ECO:0000313" key="9">
    <source>
        <dbReference type="Proteomes" id="UP000192775"/>
    </source>
</evidence>
<gene>
    <name evidence="8" type="ORF">B5808_13130</name>
</gene>
<evidence type="ECO:0000256" key="4">
    <source>
        <dbReference type="ARBA" id="ARBA00022989"/>
    </source>
</evidence>
<comment type="similarity">
    <text evidence="2">Belongs to the GtrA family.</text>
</comment>
<dbReference type="Pfam" id="PF04138">
    <property type="entry name" value="GtrA_DPMS_TM"/>
    <property type="match status" value="1"/>
</dbReference>
<dbReference type="PANTHER" id="PTHR38459:SF1">
    <property type="entry name" value="PROPHAGE BACTOPRENOL-LINKED GLUCOSE TRANSLOCASE HOMOLOG"/>
    <property type="match status" value="1"/>
</dbReference>
<feature type="transmembrane region" description="Helical" evidence="6">
    <location>
        <begin position="109"/>
        <end position="128"/>
    </location>
</feature>
<keyword evidence="9" id="KW-1185">Reference proteome</keyword>
<feature type="transmembrane region" description="Helical" evidence="6">
    <location>
        <begin position="77"/>
        <end position="97"/>
    </location>
</feature>
<dbReference type="AlphaFoldDB" id="A0A1X9LQI2"/>
<dbReference type="Proteomes" id="UP000192775">
    <property type="component" value="Chromosome"/>
</dbReference>
<dbReference type="GO" id="GO:0000271">
    <property type="term" value="P:polysaccharide biosynthetic process"/>
    <property type="evidence" value="ECO:0007669"/>
    <property type="project" value="InterPro"/>
</dbReference>
<reference evidence="8 9" key="1">
    <citation type="submission" date="2017-04" db="EMBL/GenBank/DDBJ databases">
        <authorList>
            <person name="Afonso C.L."/>
            <person name="Miller P.J."/>
            <person name="Scott M.A."/>
            <person name="Spackman E."/>
            <person name="Goraichik I."/>
            <person name="Dimitrov K.M."/>
            <person name="Suarez D.L."/>
            <person name="Swayne D.E."/>
        </authorList>
    </citation>
    <scope>NUCLEOTIDE SEQUENCE [LARGE SCALE GENOMIC DNA]</scope>
    <source>
        <strain evidence="9">XA(T)</strain>
    </source>
</reference>
<feature type="transmembrane region" description="Helical" evidence="6">
    <location>
        <begin position="39"/>
        <end position="56"/>
    </location>
</feature>
<dbReference type="KEGG" id="cphy:B5808_13130"/>
<dbReference type="STRING" id="1619308.B5808_13130"/>
<keyword evidence="5 6" id="KW-0472">Membrane</keyword>
<comment type="subcellular location">
    <subcellularLocation>
        <location evidence="1">Membrane</location>
        <topology evidence="1">Multi-pass membrane protein</topology>
    </subcellularLocation>
</comment>
<evidence type="ECO:0000256" key="6">
    <source>
        <dbReference type="SAM" id="Phobius"/>
    </source>
</evidence>
<name>A0A1X9LQI2_9MICO</name>
<dbReference type="InterPro" id="IPR007267">
    <property type="entry name" value="GtrA_DPMS_TM"/>
</dbReference>
<dbReference type="EMBL" id="CP020715">
    <property type="protein sequence ID" value="ARJ07377.1"/>
    <property type="molecule type" value="Genomic_DNA"/>
</dbReference>
<evidence type="ECO:0000256" key="1">
    <source>
        <dbReference type="ARBA" id="ARBA00004141"/>
    </source>
</evidence>
<organism evidence="8 9">
    <name type="scientific">Cnuibacter physcomitrellae</name>
    <dbReference type="NCBI Taxonomy" id="1619308"/>
    <lineage>
        <taxon>Bacteria</taxon>
        <taxon>Bacillati</taxon>
        <taxon>Actinomycetota</taxon>
        <taxon>Actinomycetes</taxon>
        <taxon>Micrococcales</taxon>
        <taxon>Microbacteriaceae</taxon>
        <taxon>Cnuibacter</taxon>
    </lineage>
</organism>
<feature type="transmembrane region" description="Helical" evidence="6">
    <location>
        <begin position="7"/>
        <end position="27"/>
    </location>
</feature>
<keyword evidence="4 6" id="KW-1133">Transmembrane helix</keyword>
<evidence type="ECO:0000313" key="8">
    <source>
        <dbReference type="EMBL" id="ARJ07377.1"/>
    </source>
</evidence>
<evidence type="ECO:0000256" key="2">
    <source>
        <dbReference type="ARBA" id="ARBA00009399"/>
    </source>
</evidence>
<feature type="domain" description="GtrA/DPMS transmembrane" evidence="7">
    <location>
        <begin position="5"/>
        <end position="134"/>
    </location>
</feature>
<dbReference type="GO" id="GO:0005886">
    <property type="term" value="C:plasma membrane"/>
    <property type="evidence" value="ECO:0007669"/>
    <property type="project" value="TreeGrafter"/>
</dbReference>